<dbReference type="InterPro" id="IPR015068">
    <property type="entry name" value="DUF1877"/>
</dbReference>
<reference evidence="1 2" key="1">
    <citation type="submission" date="2019-07" db="EMBL/GenBank/DDBJ databases">
        <title>Description of 53C-WASEF.</title>
        <authorList>
            <person name="Pitt A."/>
            <person name="Hahn M.W."/>
        </authorList>
    </citation>
    <scope>NUCLEOTIDE SEQUENCE [LARGE SCALE GENOMIC DNA]</scope>
    <source>
        <strain evidence="1 2">53C-WASEF</strain>
    </source>
</reference>
<name>A0A556QDL5_9BACT</name>
<comment type="caution">
    <text evidence="1">The sequence shown here is derived from an EMBL/GenBank/DDBJ whole genome shotgun (WGS) entry which is preliminary data.</text>
</comment>
<dbReference type="EMBL" id="VMBG01000005">
    <property type="protein sequence ID" value="TSJ74696.1"/>
    <property type="molecule type" value="Genomic_DNA"/>
</dbReference>
<keyword evidence="2" id="KW-1185">Reference proteome</keyword>
<dbReference type="Pfam" id="PF08974">
    <property type="entry name" value="DUF1877"/>
    <property type="match status" value="1"/>
</dbReference>
<gene>
    <name evidence="1" type="ORF">FPL22_17275</name>
</gene>
<organism evidence="1 2">
    <name type="scientific">Rariglobus hedericola</name>
    <dbReference type="NCBI Taxonomy" id="2597822"/>
    <lineage>
        <taxon>Bacteria</taxon>
        <taxon>Pseudomonadati</taxon>
        <taxon>Verrucomicrobiota</taxon>
        <taxon>Opitutia</taxon>
        <taxon>Opitutales</taxon>
        <taxon>Opitutaceae</taxon>
        <taxon>Rariglobus</taxon>
    </lineage>
</organism>
<dbReference type="Proteomes" id="UP000315648">
    <property type="component" value="Unassembled WGS sequence"/>
</dbReference>
<dbReference type="Gene3D" id="3.40.1760.10">
    <property type="entry name" value="YfbM-like super family"/>
    <property type="match status" value="1"/>
</dbReference>
<accession>A0A556QDL5</accession>
<dbReference type="OrthoDB" id="1821531at2"/>
<proteinExistence type="predicted"/>
<evidence type="ECO:0000313" key="2">
    <source>
        <dbReference type="Proteomes" id="UP000315648"/>
    </source>
</evidence>
<dbReference type="AlphaFoldDB" id="A0A556QDL5"/>
<evidence type="ECO:0000313" key="1">
    <source>
        <dbReference type="EMBL" id="TSJ74696.1"/>
    </source>
</evidence>
<dbReference type="InterPro" id="IPR035944">
    <property type="entry name" value="YfbM-like_sf"/>
</dbReference>
<dbReference type="RefSeq" id="WP_144354295.1">
    <property type="nucleotide sequence ID" value="NZ_CBCRVV010000047.1"/>
</dbReference>
<dbReference type="SUPFAM" id="SSF111069">
    <property type="entry name" value="Hypothetical protein yfbM"/>
    <property type="match status" value="1"/>
</dbReference>
<protein>
    <submittedName>
        <fullName evidence="1">DUF1877 family protein</fullName>
    </submittedName>
</protein>
<sequence>MSCLGVHFALTAEEVKTLKSFTDDSERLEYLQEEIEETYMDENADFCAQTDKAWDAMHRLLADGELSYYDGPEPLRFTVIGGEPIYAEGDYIMSLKTLDQVKALATALPKITKEEFRKKYDSMDEGKYGCQKSDEDFEYTWDWFTGVVTLYQKAASAGRFVLFTADQ</sequence>